<evidence type="ECO:0000256" key="1">
    <source>
        <dbReference type="SAM" id="MobiDB-lite"/>
    </source>
</evidence>
<dbReference type="Proteomes" id="UP000799772">
    <property type="component" value="Unassembled WGS sequence"/>
</dbReference>
<reference evidence="2" key="1">
    <citation type="journal article" date="2020" name="Stud. Mycol.">
        <title>101 Dothideomycetes genomes: a test case for predicting lifestyles and emergence of pathogens.</title>
        <authorList>
            <person name="Haridas S."/>
            <person name="Albert R."/>
            <person name="Binder M."/>
            <person name="Bloem J."/>
            <person name="Labutti K."/>
            <person name="Salamov A."/>
            <person name="Andreopoulos B."/>
            <person name="Baker S."/>
            <person name="Barry K."/>
            <person name="Bills G."/>
            <person name="Bluhm B."/>
            <person name="Cannon C."/>
            <person name="Castanera R."/>
            <person name="Culley D."/>
            <person name="Daum C."/>
            <person name="Ezra D."/>
            <person name="Gonzalez J."/>
            <person name="Henrissat B."/>
            <person name="Kuo A."/>
            <person name="Liang C."/>
            <person name="Lipzen A."/>
            <person name="Lutzoni F."/>
            <person name="Magnuson J."/>
            <person name="Mondo S."/>
            <person name="Nolan M."/>
            <person name="Ohm R."/>
            <person name="Pangilinan J."/>
            <person name="Park H.-J."/>
            <person name="Ramirez L."/>
            <person name="Alfaro M."/>
            <person name="Sun H."/>
            <person name="Tritt A."/>
            <person name="Yoshinaga Y."/>
            <person name="Zwiers L.-H."/>
            <person name="Turgeon B."/>
            <person name="Goodwin S."/>
            <person name="Spatafora J."/>
            <person name="Crous P."/>
            <person name="Grigoriev I."/>
        </authorList>
    </citation>
    <scope>NUCLEOTIDE SEQUENCE</scope>
    <source>
        <strain evidence="2">CBS 133067</strain>
    </source>
</reference>
<evidence type="ECO:0000313" key="2">
    <source>
        <dbReference type="EMBL" id="KAF2093636.1"/>
    </source>
</evidence>
<dbReference type="EMBL" id="ML978137">
    <property type="protein sequence ID" value="KAF2093636.1"/>
    <property type="molecule type" value="Genomic_DNA"/>
</dbReference>
<feature type="region of interest" description="Disordered" evidence="1">
    <location>
        <begin position="95"/>
        <end position="121"/>
    </location>
</feature>
<gene>
    <name evidence="2" type="ORF">NA57DRAFT_61342</name>
</gene>
<proteinExistence type="predicted"/>
<evidence type="ECO:0000313" key="3">
    <source>
        <dbReference type="Proteomes" id="UP000799772"/>
    </source>
</evidence>
<feature type="compositionally biased region" description="Basic and acidic residues" evidence="1">
    <location>
        <begin position="97"/>
        <end position="110"/>
    </location>
</feature>
<name>A0A9P4I261_9PEZI</name>
<comment type="caution">
    <text evidence="2">The sequence shown here is derived from an EMBL/GenBank/DDBJ whole genome shotgun (WGS) entry which is preliminary data.</text>
</comment>
<dbReference type="AlphaFoldDB" id="A0A9P4I261"/>
<keyword evidence="3" id="KW-1185">Reference proteome</keyword>
<protein>
    <submittedName>
        <fullName evidence="2">Uncharacterized protein</fullName>
    </submittedName>
</protein>
<sequence length="314" mass="35247">MYIVPEYLCVRSSYLRAITLTMPEEISIGDSRTLQTPKITGDSYRNYLRFPGLKTLDQDFEGAISSERRSCGSRSPGIWRAGAFWRFAPSNPLRCAPNKERRGGPHETRHPFTTTTFNHPPPASIFRDIDARRGRLSQKWSCATERKLLGEKQKVSDRFYREPQRHTNIGHRFGLDPLTLQKPVRLDATPTTPVYEQLCYAIQGGCITTLSGAELPRPAKIGALHSPKISVESSNTRLAAAINAQKARYFQTPPAAHVRVTSARGKKRRFDVSAKIDSEWPIGRGCFQTPLHASLLCQSVAVLGDPLESVPRFW</sequence>
<organism evidence="2 3">
    <name type="scientific">Rhizodiscina lignyota</name>
    <dbReference type="NCBI Taxonomy" id="1504668"/>
    <lineage>
        <taxon>Eukaryota</taxon>
        <taxon>Fungi</taxon>
        <taxon>Dikarya</taxon>
        <taxon>Ascomycota</taxon>
        <taxon>Pezizomycotina</taxon>
        <taxon>Dothideomycetes</taxon>
        <taxon>Pleosporomycetidae</taxon>
        <taxon>Aulographales</taxon>
        <taxon>Rhizodiscinaceae</taxon>
        <taxon>Rhizodiscina</taxon>
    </lineage>
</organism>
<accession>A0A9P4I261</accession>